<gene>
    <name evidence="1" type="ORF">AB6713_08250</name>
</gene>
<dbReference type="EMBL" id="JBFWIC010000008">
    <property type="protein sequence ID" value="MEZ0474609.1"/>
    <property type="molecule type" value="Genomic_DNA"/>
</dbReference>
<keyword evidence="2" id="KW-1185">Reference proteome</keyword>
<sequence length="60" mass="6613">MRAASRPHFSKRATSPIHVIYRPSGDTAMVGLQPDIPLPHDPLAPERMIEAALRLIAVNE</sequence>
<protein>
    <submittedName>
        <fullName evidence="1">Uncharacterized protein</fullName>
    </submittedName>
</protein>
<dbReference type="RefSeq" id="WP_370563974.1">
    <property type="nucleotide sequence ID" value="NZ_JBFWIB010000005.1"/>
</dbReference>
<evidence type="ECO:0000313" key="2">
    <source>
        <dbReference type="Proteomes" id="UP001566331"/>
    </source>
</evidence>
<proteinExistence type="predicted"/>
<reference evidence="1 2" key="1">
    <citation type="submission" date="2024-07" db="EMBL/GenBank/DDBJ databases">
        <title>Luteimonas salilacus sp. nov., isolated from the shore soil of Salt Lake in Tibet of China.</title>
        <authorList>
            <person name="Zhang X."/>
            <person name="Li A."/>
        </authorList>
    </citation>
    <scope>NUCLEOTIDE SEQUENCE [LARGE SCALE GENOMIC DNA]</scope>
    <source>
        <strain evidence="1 2">B3-2-R+30</strain>
    </source>
</reference>
<evidence type="ECO:0000313" key="1">
    <source>
        <dbReference type="EMBL" id="MEZ0474609.1"/>
    </source>
</evidence>
<accession>A0ABV4HPE4</accession>
<organism evidence="1 2">
    <name type="scientific">Luteimonas salinilitoris</name>
    <dbReference type="NCBI Taxonomy" id="3237697"/>
    <lineage>
        <taxon>Bacteria</taxon>
        <taxon>Pseudomonadati</taxon>
        <taxon>Pseudomonadota</taxon>
        <taxon>Gammaproteobacteria</taxon>
        <taxon>Lysobacterales</taxon>
        <taxon>Lysobacteraceae</taxon>
        <taxon>Luteimonas</taxon>
    </lineage>
</organism>
<comment type="caution">
    <text evidence="1">The sequence shown here is derived from an EMBL/GenBank/DDBJ whole genome shotgun (WGS) entry which is preliminary data.</text>
</comment>
<dbReference type="Proteomes" id="UP001566331">
    <property type="component" value="Unassembled WGS sequence"/>
</dbReference>
<name>A0ABV4HPE4_9GAMM</name>